<keyword evidence="3" id="KW-1185">Reference proteome</keyword>
<feature type="transmembrane region" description="Helical" evidence="1">
    <location>
        <begin position="26"/>
        <end position="48"/>
    </location>
</feature>
<keyword evidence="1" id="KW-0812">Transmembrane</keyword>
<gene>
    <name evidence="2" type="primary">ndhB2</name>
    <name evidence="2" type="ORF">MA16_Dca025145</name>
</gene>
<reference evidence="2 3" key="2">
    <citation type="journal article" date="2017" name="Nature">
        <title>The Apostasia genome and the evolution of orchids.</title>
        <authorList>
            <person name="Zhang G.Q."/>
            <person name="Liu K.W."/>
            <person name="Li Z."/>
            <person name="Lohaus R."/>
            <person name="Hsiao Y.Y."/>
            <person name="Niu S.C."/>
            <person name="Wang J.Y."/>
            <person name="Lin Y.C."/>
            <person name="Xu Q."/>
            <person name="Chen L.J."/>
            <person name="Yoshida K."/>
            <person name="Fujiwara S."/>
            <person name="Wang Z.W."/>
            <person name="Zhang Y.Q."/>
            <person name="Mitsuda N."/>
            <person name="Wang M."/>
            <person name="Liu G.H."/>
            <person name="Pecoraro L."/>
            <person name="Huang H.X."/>
            <person name="Xiao X.J."/>
            <person name="Lin M."/>
            <person name="Wu X.Y."/>
            <person name="Wu W.L."/>
            <person name="Chen Y.Y."/>
            <person name="Chang S.B."/>
            <person name="Sakamoto S."/>
            <person name="Ohme-Takagi M."/>
            <person name="Yagi M."/>
            <person name="Zeng S.J."/>
            <person name="Shen C.Y."/>
            <person name="Yeh C.M."/>
            <person name="Luo Y.B."/>
            <person name="Tsai W.C."/>
            <person name="Van de Peer Y."/>
            <person name="Liu Z.J."/>
        </authorList>
    </citation>
    <scope>NUCLEOTIDE SEQUENCE [LARGE SCALE GENOMIC DNA]</scope>
    <source>
        <tissue evidence="2">The whole plant</tissue>
    </source>
</reference>
<dbReference type="STRING" id="906689.A0A2I0VPL3"/>
<reference evidence="2 3" key="1">
    <citation type="journal article" date="2016" name="Sci. Rep.">
        <title>The Dendrobium catenatum Lindl. genome sequence provides insights into polysaccharide synthase, floral development and adaptive evolution.</title>
        <authorList>
            <person name="Zhang G.Q."/>
            <person name="Xu Q."/>
            <person name="Bian C."/>
            <person name="Tsai W.C."/>
            <person name="Yeh C.M."/>
            <person name="Liu K.W."/>
            <person name="Yoshida K."/>
            <person name="Zhang L.S."/>
            <person name="Chang S.B."/>
            <person name="Chen F."/>
            <person name="Shi Y."/>
            <person name="Su Y.Y."/>
            <person name="Zhang Y.Q."/>
            <person name="Chen L.J."/>
            <person name="Yin Y."/>
            <person name="Lin M."/>
            <person name="Huang H."/>
            <person name="Deng H."/>
            <person name="Wang Z.W."/>
            <person name="Zhu S.L."/>
            <person name="Zhao X."/>
            <person name="Deng C."/>
            <person name="Niu S.C."/>
            <person name="Huang J."/>
            <person name="Wang M."/>
            <person name="Liu G.H."/>
            <person name="Yang H.J."/>
            <person name="Xiao X.J."/>
            <person name="Hsiao Y.Y."/>
            <person name="Wu W.L."/>
            <person name="Chen Y.Y."/>
            <person name="Mitsuda N."/>
            <person name="Ohme-Takagi M."/>
            <person name="Luo Y.B."/>
            <person name="Van de Peer Y."/>
            <person name="Liu Z.J."/>
        </authorList>
    </citation>
    <scope>NUCLEOTIDE SEQUENCE [LARGE SCALE GENOMIC DNA]</scope>
    <source>
        <tissue evidence="2">The whole plant</tissue>
    </source>
</reference>
<name>A0A2I0VPL3_9ASPA</name>
<evidence type="ECO:0000256" key="1">
    <source>
        <dbReference type="SAM" id="Phobius"/>
    </source>
</evidence>
<sequence length="51" mass="5800">MTRQNKEITPHVQNYRRSLLRSNDSIELRMTVCVITSTILGISMNPIIAIA</sequence>
<organism evidence="2 3">
    <name type="scientific">Dendrobium catenatum</name>
    <dbReference type="NCBI Taxonomy" id="906689"/>
    <lineage>
        <taxon>Eukaryota</taxon>
        <taxon>Viridiplantae</taxon>
        <taxon>Streptophyta</taxon>
        <taxon>Embryophyta</taxon>
        <taxon>Tracheophyta</taxon>
        <taxon>Spermatophyta</taxon>
        <taxon>Magnoliopsida</taxon>
        <taxon>Liliopsida</taxon>
        <taxon>Asparagales</taxon>
        <taxon>Orchidaceae</taxon>
        <taxon>Epidendroideae</taxon>
        <taxon>Malaxideae</taxon>
        <taxon>Dendrobiinae</taxon>
        <taxon>Dendrobium</taxon>
    </lineage>
</organism>
<keyword evidence="1" id="KW-0472">Membrane</keyword>
<proteinExistence type="predicted"/>
<dbReference type="EMBL" id="KZ503353">
    <property type="protein sequence ID" value="PKU65340.1"/>
    <property type="molecule type" value="Genomic_DNA"/>
</dbReference>
<evidence type="ECO:0000313" key="3">
    <source>
        <dbReference type="Proteomes" id="UP000233837"/>
    </source>
</evidence>
<keyword evidence="1" id="KW-1133">Transmembrane helix</keyword>
<dbReference type="Proteomes" id="UP000233837">
    <property type="component" value="Unassembled WGS sequence"/>
</dbReference>
<accession>A0A2I0VPL3</accession>
<evidence type="ECO:0000313" key="2">
    <source>
        <dbReference type="EMBL" id="PKU65340.1"/>
    </source>
</evidence>
<protein>
    <submittedName>
        <fullName evidence="2">NAD(P)H-quinone oxidoreductase subunit 2 B, chloroplastic</fullName>
    </submittedName>
</protein>
<dbReference type="AlphaFoldDB" id="A0A2I0VPL3"/>